<dbReference type="AlphaFoldDB" id="A0A1R3G4N0"/>
<dbReference type="EMBL" id="AWWV01015333">
    <property type="protein sequence ID" value="OMO53049.1"/>
    <property type="molecule type" value="Genomic_DNA"/>
</dbReference>
<sequence length="219" mass="24195">MAKKKIVNSVPRFIPPDKLSAAADRQRRISSRRRSRSGSLININETQVSRTSPSFERISVGDPIVRSVGIHGLGEENRVNDSCNGLPSVTSKGLSRVSLNHYFLLSRVATNGELETVDFSIGLSDLDPRFSMLGSDCNQNQFTPDPTASTSQGGCFSDYCSGFQGPYMSQPSYPYATHVAEPSPQPQQVAQENLDPLPSQRYGIDDQRHMSECRCIFYL</sequence>
<evidence type="ECO:0000313" key="1">
    <source>
        <dbReference type="EMBL" id="OMO53049.1"/>
    </source>
</evidence>
<dbReference type="Gramene" id="OMO53049">
    <property type="protein sequence ID" value="OMO53049"/>
    <property type="gene ID" value="CCACVL1_28918"/>
</dbReference>
<proteinExistence type="predicted"/>
<keyword evidence="2" id="KW-1185">Reference proteome</keyword>
<name>A0A1R3G4N0_COCAP</name>
<gene>
    <name evidence="1" type="ORF">CCACVL1_28918</name>
</gene>
<accession>A0A1R3G4N0</accession>
<dbReference type="Proteomes" id="UP000188268">
    <property type="component" value="Unassembled WGS sequence"/>
</dbReference>
<organism evidence="1 2">
    <name type="scientific">Corchorus capsularis</name>
    <name type="common">Jute</name>
    <dbReference type="NCBI Taxonomy" id="210143"/>
    <lineage>
        <taxon>Eukaryota</taxon>
        <taxon>Viridiplantae</taxon>
        <taxon>Streptophyta</taxon>
        <taxon>Embryophyta</taxon>
        <taxon>Tracheophyta</taxon>
        <taxon>Spermatophyta</taxon>
        <taxon>Magnoliopsida</taxon>
        <taxon>eudicotyledons</taxon>
        <taxon>Gunneridae</taxon>
        <taxon>Pentapetalae</taxon>
        <taxon>rosids</taxon>
        <taxon>malvids</taxon>
        <taxon>Malvales</taxon>
        <taxon>Malvaceae</taxon>
        <taxon>Grewioideae</taxon>
        <taxon>Apeibeae</taxon>
        <taxon>Corchorus</taxon>
    </lineage>
</organism>
<reference evidence="1 2" key="1">
    <citation type="submission" date="2013-09" db="EMBL/GenBank/DDBJ databases">
        <title>Corchorus capsularis genome sequencing.</title>
        <authorList>
            <person name="Alam M."/>
            <person name="Haque M.S."/>
            <person name="Islam M.S."/>
            <person name="Emdad E.M."/>
            <person name="Islam M.M."/>
            <person name="Ahmed B."/>
            <person name="Halim A."/>
            <person name="Hossen Q.M.M."/>
            <person name="Hossain M.Z."/>
            <person name="Ahmed R."/>
            <person name="Khan M.M."/>
            <person name="Islam R."/>
            <person name="Rashid M.M."/>
            <person name="Khan S.A."/>
            <person name="Rahman M.S."/>
            <person name="Alam M."/>
        </authorList>
    </citation>
    <scope>NUCLEOTIDE SEQUENCE [LARGE SCALE GENOMIC DNA]</scope>
    <source>
        <strain evidence="2">cv. CVL-1</strain>
        <tissue evidence="1">Whole seedling</tissue>
    </source>
</reference>
<evidence type="ECO:0000313" key="2">
    <source>
        <dbReference type="Proteomes" id="UP000188268"/>
    </source>
</evidence>
<protein>
    <submittedName>
        <fullName evidence="1">Uncharacterized protein</fullName>
    </submittedName>
</protein>
<comment type="caution">
    <text evidence="1">The sequence shown here is derived from an EMBL/GenBank/DDBJ whole genome shotgun (WGS) entry which is preliminary data.</text>
</comment>